<comment type="caution">
    <text evidence="2">The sequence shown here is derived from an EMBL/GenBank/DDBJ whole genome shotgun (WGS) entry which is preliminary data.</text>
</comment>
<dbReference type="AlphaFoldDB" id="A0A9N8JS17"/>
<feature type="compositionally biased region" description="Low complexity" evidence="1">
    <location>
        <begin position="90"/>
        <end position="107"/>
    </location>
</feature>
<sequence>MFARLRALESASPLAACRIFHVTQHLTFDLLAKTQLKLAHRASVLNPPSTTGPQRTTHPTSIGPPPNNGKRTTRSMGTPRPTASRTPQQPRSSNASPAPTAPAVKPAPAAPAPAAPAGNVWAQRAAAQKPAAAAAPKAAKKEQSAAAGVQEVHVSVNNFNEGEVKQMLAKGEVGSVYKPDYSGGASKLLTTMTAACMANGKNFWAHLEEQVAAARKKEGQ</sequence>
<feature type="region of interest" description="Disordered" evidence="1">
    <location>
        <begin position="44"/>
        <end position="123"/>
    </location>
</feature>
<dbReference type="Proteomes" id="UP000716446">
    <property type="component" value="Unassembled WGS sequence"/>
</dbReference>
<name>A0A9N8JS17_9PEZI</name>
<gene>
    <name evidence="2" type="ORF">AWRI4619_LOCUS7487</name>
</gene>
<evidence type="ECO:0000313" key="3">
    <source>
        <dbReference type="Proteomes" id="UP000716446"/>
    </source>
</evidence>
<evidence type="ECO:0000256" key="1">
    <source>
        <dbReference type="SAM" id="MobiDB-lite"/>
    </source>
</evidence>
<organism evidence="2 3">
    <name type="scientific">Aureobasidium vineae</name>
    <dbReference type="NCBI Taxonomy" id="2773715"/>
    <lineage>
        <taxon>Eukaryota</taxon>
        <taxon>Fungi</taxon>
        <taxon>Dikarya</taxon>
        <taxon>Ascomycota</taxon>
        <taxon>Pezizomycotina</taxon>
        <taxon>Dothideomycetes</taxon>
        <taxon>Dothideomycetidae</taxon>
        <taxon>Dothideales</taxon>
        <taxon>Saccotheciaceae</taxon>
        <taxon>Aureobasidium</taxon>
    </lineage>
</organism>
<evidence type="ECO:0000313" key="2">
    <source>
        <dbReference type="EMBL" id="CAD0092811.1"/>
    </source>
</evidence>
<keyword evidence="3" id="KW-1185">Reference proteome</keyword>
<proteinExistence type="predicted"/>
<accession>A0A9N8JS17</accession>
<reference evidence="2" key="1">
    <citation type="submission" date="2020-06" db="EMBL/GenBank/DDBJ databases">
        <authorList>
            <person name="Onetto C."/>
        </authorList>
    </citation>
    <scope>NUCLEOTIDE SEQUENCE</scope>
</reference>
<feature type="compositionally biased region" description="Polar residues" evidence="1">
    <location>
        <begin position="46"/>
        <end position="60"/>
    </location>
</feature>
<protein>
    <submittedName>
        <fullName evidence="2">Uncharacterized protein</fullName>
    </submittedName>
</protein>
<dbReference type="EMBL" id="CAIJEN010000014">
    <property type="protein sequence ID" value="CAD0092811.1"/>
    <property type="molecule type" value="Genomic_DNA"/>
</dbReference>